<gene>
    <name evidence="5" type="primary">dapA_1</name>
    <name evidence="5" type="ORF">AAE02nite_20510</name>
</gene>
<evidence type="ECO:0000256" key="3">
    <source>
        <dbReference type="PIRSR" id="PIRSR001365-1"/>
    </source>
</evidence>
<dbReference type="RefSeq" id="WP_146897653.1">
    <property type="nucleotide sequence ID" value="NZ_BJYS01000014.1"/>
</dbReference>
<dbReference type="Gene3D" id="3.20.20.70">
    <property type="entry name" value="Aldolase class I"/>
    <property type="match status" value="1"/>
</dbReference>
<dbReference type="CDD" id="cd00408">
    <property type="entry name" value="DHDPS-like"/>
    <property type="match status" value="1"/>
</dbReference>
<feature type="active site" description="Proton donor/acceptor" evidence="3">
    <location>
        <position position="137"/>
    </location>
</feature>
<name>A0A512AXY9_9BACT</name>
<sequence length="313" mass="35213">MKQHKKYQGIVVPTVTPLRENYQLDHEAVEKIFKHLRRNQAMPFILGTTGEAASLPLNLKKEFIQLAGKLKQPGSVLYGGIASNCLTESVELAKYCFDAGVDVVAAHLPSYYPLTENQVKKYFEQLADQVPGPLIIYNIPATTHYSIPLQLIEELSYHEKIVGTKDSERSEERLRESLALWAHREDFSHFLGWAAQSAEALFNGSDGLIPSTGNLHPGLYHQMVLAVKAGNRETAFALQKLSDRLGNLYQAGRTLGESLWALKALMQEVNLCQPHMMPPLQSLPEPEAEQLRQNFYALLNEEEINLQELQVHV</sequence>
<dbReference type="OrthoDB" id="9782828at2"/>
<evidence type="ECO:0000256" key="4">
    <source>
        <dbReference type="PIRSR" id="PIRSR001365-2"/>
    </source>
</evidence>
<feature type="binding site" evidence="4">
    <location>
        <position position="49"/>
    </location>
    <ligand>
        <name>pyruvate</name>
        <dbReference type="ChEBI" id="CHEBI:15361"/>
    </ligand>
</feature>
<dbReference type="PIRSF" id="PIRSF001365">
    <property type="entry name" value="DHDPS"/>
    <property type="match status" value="1"/>
</dbReference>
<organism evidence="5 6">
    <name type="scientific">Adhaeribacter aerolatus</name>
    <dbReference type="NCBI Taxonomy" id="670289"/>
    <lineage>
        <taxon>Bacteria</taxon>
        <taxon>Pseudomonadati</taxon>
        <taxon>Bacteroidota</taxon>
        <taxon>Cytophagia</taxon>
        <taxon>Cytophagales</taxon>
        <taxon>Hymenobacteraceae</taxon>
        <taxon>Adhaeribacter</taxon>
    </lineage>
</organism>
<comment type="caution">
    <text evidence="5">The sequence shown here is derived from an EMBL/GenBank/DDBJ whole genome shotgun (WGS) entry which is preliminary data.</text>
</comment>
<dbReference type="InterPro" id="IPR002220">
    <property type="entry name" value="DapA-like"/>
</dbReference>
<evidence type="ECO:0000313" key="6">
    <source>
        <dbReference type="Proteomes" id="UP000321532"/>
    </source>
</evidence>
<dbReference type="Proteomes" id="UP000321532">
    <property type="component" value="Unassembled WGS sequence"/>
</dbReference>
<dbReference type="GO" id="GO:0008747">
    <property type="term" value="F:N-acetylneuraminate lyase activity"/>
    <property type="evidence" value="ECO:0007669"/>
    <property type="project" value="TreeGrafter"/>
</dbReference>
<dbReference type="PANTHER" id="PTHR42849">
    <property type="entry name" value="N-ACETYLNEURAMINATE LYASE"/>
    <property type="match status" value="1"/>
</dbReference>
<reference evidence="5 6" key="1">
    <citation type="submission" date="2019-07" db="EMBL/GenBank/DDBJ databases">
        <title>Whole genome shotgun sequence of Adhaeribacter aerolatus NBRC 106133.</title>
        <authorList>
            <person name="Hosoyama A."/>
            <person name="Uohara A."/>
            <person name="Ohji S."/>
            <person name="Ichikawa N."/>
        </authorList>
    </citation>
    <scope>NUCLEOTIDE SEQUENCE [LARGE SCALE GENOMIC DNA]</scope>
    <source>
        <strain evidence="5 6">NBRC 106133</strain>
    </source>
</reference>
<dbReference type="PRINTS" id="PR00146">
    <property type="entry name" value="DHPICSNTHASE"/>
</dbReference>
<keyword evidence="1 2" id="KW-0456">Lyase</keyword>
<dbReference type="SMART" id="SM01130">
    <property type="entry name" value="DHDPS"/>
    <property type="match status" value="1"/>
</dbReference>
<dbReference type="InterPro" id="IPR013785">
    <property type="entry name" value="Aldolase_TIM"/>
</dbReference>
<dbReference type="AlphaFoldDB" id="A0A512AXY9"/>
<dbReference type="EMBL" id="BJYS01000014">
    <property type="protein sequence ID" value="GEO04387.1"/>
    <property type="molecule type" value="Genomic_DNA"/>
</dbReference>
<evidence type="ECO:0000256" key="2">
    <source>
        <dbReference type="PIRNR" id="PIRNR001365"/>
    </source>
</evidence>
<dbReference type="PANTHER" id="PTHR42849:SF1">
    <property type="entry name" value="N-ACETYLNEURAMINATE LYASE"/>
    <property type="match status" value="1"/>
</dbReference>
<dbReference type="Pfam" id="PF00701">
    <property type="entry name" value="DHDPS"/>
    <property type="match status" value="1"/>
</dbReference>
<dbReference type="GO" id="GO:0005829">
    <property type="term" value="C:cytosol"/>
    <property type="evidence" value="ECO:0007669"/>
    <property type="project" value="TreeGrafter"/>
</dbReference>
<feature type="binding site" evidence="4">
    <location>
        <position position="209"/>
    </location>
    <ligand>
        <name>pyruvate</name>
        <dbReference type="ChEBI" id="CHEBI:15361"/>
    </ligand>
</feature>
<protein>
    <submittedName>
        <fullName evidence="5">Dihydrodipicolinate synthase family protein</fullName>
    </submittedName>
</protein>
<proteinExistence type="inferred from homology"/>
<dbReference type="SUPFAM" id="SSF51569">
    <property type="entry name" value="Aldolase"/>
    <property type="match status" value="1"/>
</dbReference>
<keyword evidence="6" id="KW-1185">Reference proteome</keyword>
<evidence type="ECO:0000313" key="5">
    <source>
        <dbReference type="EMBL" id="GEO04387.1"/>
    </source>
</evidence>
<evidence type="ECO:0000256" key="1">
    <source>
        <dbReference type="ARBA" id="ARBA00023239"/>
    </source>
</evidence>
<dbReference type="GO" id="GO:0019262">
    <property type="term" value="P:N-acetylneuraminate catabolic process"/>
    <property type="evidence" value="ECO:0007669"/>
    <property type="project" value="TreeGrafter"/>
</dbReference>
<comment type="similarity">
    <text evidence="2">Belongs to the DapA family.</text>
</comment>
<feature type="active site" description="Schiff-base intermediate with substrate" evidence="3">
    <location>
        <position position="165"/>
    </location>
</feature>
<accession>A0A512AXY9</accession>